<evidence type="ECO:0000256" key="4">
    <source>
        <dbReference type="ARBA" id="ARBA00011790"/>
    </source>
</evidence>
<accession>A0A7D9CVH8</accession>
<comment type="function">
    <text evidence="1">Accessory subunit of the mitochondrial membrane respiratory chain NADH dehydrogenase (Complex I), that is believed to be not involved in catalysis. Complex I functions in the transfer of electrons from NADH to the respiratory chain. The immediate electron acceptor for the enzyme is believed to be ubiquinone.</text>
</comment>
<reference evidence="19" key="3">
    <citation type="submission" date="2020-10" db="EMBL/GenBank/DDBJ databases">
        <authorList>
            <person name="Palmer J.M."/>
        </authorList>
    </citation>
    <scope>NUCLEOTIDE SEQUENCE</scope>
    <source>
        <strain evidence="19">UCD 2041</strain>
    </source>
</reference>
<evidence type="ECO:0000256" key="12">
    <source>
        <dbReference type="ARBA" id="ARBA00023128"/>
    </source>
</evidence>
<dbReference type="PANTHER" id="PTHR12868:SF0">
    <property type="entry name" value="NADH DEHYDROGENASE [UBIQUINONE] 1 BETA SUBCOMPLEX SUBUNIT 9"/>
    <property type="match status" value="1"/>
</dbReference>
<keyword evidence="8" id="KW-0679">Respiratory chain</keyword>
<dbReference type="Proteomes" id="UP000663131">
    <property type="component" value="Chromosome 9"/>
</dbReference>
<evidence type="ECO:0000256" key="2">
    <source>
        <dbReference type="ARBA" id="ARBA00004443"/>
    </source>
</evidence>
<gene>
    <name evidence="19" type="ORF">BRETT_002613</name>
    <name evidence="20" type="ORF">DEBR0S1_15830G</name>
    <name evidence="18" type="ORF">HII12_000311</name>
</gene>
<keyword evidence="12" id="KW-0496">Mitochondrion</keyword>
<evidence type="ECO:0000256" key="1">
    <source>
        <dbReference type="ARBA" id="ARBA00002920"/>
    </source>
</evidence>
<dbReference type="Proteomes" id="UP000568158">
    <property type="component" value="Unassembled WGS sequence"/>
</dbReference>
<keyword evidence="10" id="KW-0249">Electron transport</keyword>
<evidence type="ECO:0000259" key="17">
    <source>
        <dbReference type="Pfam" id="PF05347"/>
    </source>
</evidence>
<dbReference type="KEGG" id="bbrx:BRETT_002613"/>
<reference evidence="19" key="4">
    <citation type="journal article" name="BMC Genomics">
        <title>New genome assemblies reveal patterns of domestication and adaptation across Brettanomyces (Dekkera) species.</title>
        <authorList>
            <person name="Roach M.J."/>
            <person name="Borneman A.R."/>
        </authorList>
    </citation>
    <scope>NUCLEOTIDE SEQUENCE</scope>
    <source>
        <strain evidence="19">UCD 2041</strain>
    </source>
</reference>
<reference evidence="18 22" key="2">
    <citation type="journal article" date="2020" name="Appl. Microbiol. Biotechnol.">
        <title>Targeted gene deletion in Brettanomyces bruxellensis with an expression-free CRISPR-Cas9 system.</title>
        <authorList>
            <person name="Varela C."/>
            <person name="Bartel C."/>
            <person name="Onetto C."/>
            <person name="Borneman A."/>
        </authorList>
    </citation>
    <scope>NUCLEOTIDE SEQUENCE [LARGE SCALE GENOMIC DNA]</scope>
    <source>
        <strain evidence="18 22">AWRI1613</strain>
    </source>
</reference>
<proteinExistence type="inferred from homology"/>
<evidence type="ECO:0000313" key="22">
    <source>
        <dbReference type="Proteomes" id="UP000568158"/>
    </source>
</evidence>
<evidence type="ECO:0000313" key="21">
    <source>
        <dbReference type="Proteomes" id="UP000478008"/>
    </source>
</evidence>
<comment type="subunit">
    <text evidence="4">Mammalian complex I is composed of 45 different subunits.</text>
</comment>
<dbReference type="AlphaFoldDB" id="A0A7D9CVH8"/>
<dbReference type="OMA" id="KWERNAP"/>
<evidence type="ECO:0000256" key="16">
    <source>
        <dbReference type="SAM" id="MobiDB-lite"/>
    </source>
</evidence>
<evidence type="ECO:0000256" key="8">
    <source>
        <dbReference type="ARBA" id="ARBA00022660"/>
    </source>
</evidence>
<feature type="region of interest" description="Disordered" evidence="16">
    <location>
        <begin position="76"/>
        <end position="109"/>
    </location>
</feature>
<evidence type="ECO:0000313" key="19">
    <source>
        <dbReference type="EMBL" id="QOU22433.1"/>
    </source>
</evidence>
<dbReference type="GO" id="GO:0006120">
    <property type="term" value="P:mitochondrial electron transport, NADH to ubiquinone"/>
    <property type="evidence" value="ECO:0007669"/>
    <property type="project" value="InterPro"/>
</dbReference>
<reference evidence="20 21" key="1">
    <citation type="submission" date="2019-07" db="EMBL/GenBank/DDBJ databases">
        <authorList>
            <person name="Friedrich A."/>
            <person name="Schacherer J."/>
        </authorList>
    </citation>
    <scope>NUCLEOTIDE SEQUENCE [LARGE SCALE GENOMIC DNA]</scope>
</reference>
<dbReference type="InterPro" id="IPR008011">
    <property type="entry name" value="Complex1_LYR_dom"/>
</dbReference>
<dbReference type="RefSeq" id="XP_041138926.1">
    <property type="nucleotide sequence ID" value="XM_041281135.1"/>
</dbReference>
<comment type="subcellular location">
    <subcellularLocation>
        <location evidence="2">Mitochondrion inner membrane</location>
        <topology evidence="2">Peripheral membrane protein</topology>
        <orientation evidence="2">Matrix side</orientation>
    </subcellularLocation>
</comment>
<comment type="similarity">
    <text evidence="3">Belongs to the complex I LYR family.</text>
</comment>
<keyword evidence="9" id="KW-0999">Mitochondrion inner membrane</keyword>
<evidence type="ECO:0000313" key="18">
    <source>
        <dbReference type="EMBL" id="KAF6016038.1"/>
    </source>
</evidence>
<evidence type="ECO:0000256" key="11">
    <source>
        <dbReference type="ARBA" id="ARBA00022990"/>
    </source>
</evidence>
<dbReference type="OrthoDB" id="13598at2759"/>
<dbReference type="EMBL" id="CABFWN010000001">
    <property type="protein sequence ID" value="VUG16396.1"/>
    <property type="molecule type" value="Genomic_DNA"/>
</dbReference>
<dbReference type="Pfam" id="PF05347">
    <property type="entry name" value="Complex1_LYR"/>
    <property type="match status" value="1"/>
</dbReference>
<dbReference type="GeneID" id="64574537"/>
<feature type="compositionally biased region" description="Basic and acidic residues" evidence="16">
    <location>
        <begin position="89"/>
        <end position="100"/>
    </location>
</feature>
<dbReference type="Proteomes" id="UP000478008">
    <property type="component" value="Unassembled WGS sequence"/>
</dbReference>
<keyword evidence="21" id="KW-1185">Reference proteome</keyword>
<organism evidence="20 21">
    <name type="scientific">Dekkera bruxellensis</name>
    <name type="common">Brettanomyces custersii</name>
    <dbReference type="NCBI Taxonomy" id="5007"/>
    <lineage>
        <taxon>Eukaryota</taxon>
        <taxon>Fungi</taxon>
        <taxon>Dikarya</taxon>
        <taxon>Ascomycota</taxon>
        <taxon>Saccharomycotina</taxon>
        <taxon>Pichiomycetes</taxon>
        <taxon>Pichiales</taxon>
        <taxon>Pichiaceae</taxon>
        <taxon>Brettanomyces</taxon>
    </lineage>
</organism>
<keyword evidence="6" id="KW-0813">Transport</keyword>
<evidence type="ECO:0000256" key="6">
    <source>
        <dbReference type="ARBA" id="ARBA00022448"/>
    </source>
</evidence>
<keyword evidence="13" id="KW-0472">Membrane</keyword>
<evidence type="ECO:0000256" key="13">
    <source>
        <dbReference type="ARBA" id="ARBA00023136"/>
    </source>
</evidence>
<evidence type="ECO:0000256" key="15">
    <source>
        <dbReference type="ARBA" id="ARBA00032528"/>
    </source>
</evidence>
<evidence type="ECO:0000256" key="9">
    <source>
        <dbReference type="ARBA" id="ARBA00022792"/>
    </source>
</evidence>
<keyword evidence="11" id="KW-0007">Acetylation</keyword>
<name>A0A7D9CVH8_DEKBR</name>
<feature type="domain" description="Complex 1 LYR protein" evidence="17">
    <location>
        <begin position="15"/>
        <end position="71"/>
    </location>
</feature>
<sequence>MKAPVPFSPQNLKYVSSLYRRSLRTAHDWINRTDFYREKAAEIKLRFEQNRDISDPKELQKVFETTEELLEKFQHPDPIIPPRRPGGIEYDRNVPPRYEKGPANFKNTV</sequence>
<protein>
    <recommendedName>
        <fullName evidence="5">NADH dehydrogenase [ubiquinone] 1 beta subcomplex subunit 9</fullName>
    </recommendedName>
    <alternativeName>
        <fullName evidence="14">Complex I-B22</fullName>
    </alternativeName>
    <alternativeName>
        <fullName evidence="15">NADH-ubiquinone oxidoreductase B22 subunit</fullName>
    </alternativeName>
</protein>
<dbReference type="CDD" id="cd20263">
    <property type="entry name" value="Complex1_LYR_NDUFB9_LYRM3"/>
    <property type="match status" value="1"/>
</dbReference>
<dbReference type="EMBL" id="CP063137">
    <property type="protein sequence ID" value="QOU22433.1"/>
    <property type="molecule type" value="Genomic_DNA"/>
</dbReference>
<evidence type="ECO:0000256" key="10">
    <source>
        <dbReference type="ARBA" id="ARBA00022982"/>
    </source>
</evidence>
<dbReference type="EMBL" id="JABCYN010000004">
    <property type="protein sequence ID" value="KAF6016038.1"/>
    <property type="molecule type" value="Genomic_DNA"/>
</dbReference>
<keyword evidence="7" id="KW-0597">Phosphoprotein</keyword>
<evidence type="ECO:0000256" key="3">
    <source>
        <dbReference type="ARBA" id="ARBA00009508"/>
    </source>
</evidence>
<evidence type="ECO:0000256" key="14">
    <source>
        <dbReference type="ARBA" id="ARBA00030192"/>
    </source>
</evidence>
<dbReference type="PANTHER" id="PTHR12868">
    <property type="entry name" value="NADH-UBIQUINONE OXIDOREDUCTASE B22 SUBUNIT"/>
    <property type="match status" value="1"/>
</dbReference>
<evidence type="ECO:0000256" key="7">
    <source>
        <dbReference type="ARBA" id="ARBA00022553"/>
    </source>
</evidence>
<evidence type="ECO:0000256" key="5">
    <source>
        <dbReference type="ARBA" id="ARBA00018684"/>
    </source>
</evidence>
<dbReference type="InterPro" id="IPR033034">
    <property type="entry name" value="NDUFB9"/>
</dbReference>
<evidence type="ECO:0000313" key="20">
    <source>
        <dbReference type="EMBL" id="VUG16396.1"/>
    </source>
</evidence>
<dbReference type="GO" id="GO:0005743">
    <property type="term" value="C:mitochondrial inner membrane"/>
    <property type="evidence" value="ECO:0007669"/>
    <property type="project" value="UniProtKB-SubCell"/>
</dbReference>
<dbReference type="InterPro" id="IPR045292">
    <property type="entry name" value="Complex1_LYR_NDUFB9_LYRM3"/>
</dbReference>